<evidence type="ECO:0000313" key="3">
    <source>
        <dbReference type="Proteomes" id="UP000019243"/>
    </source>
</evidence>
<name>W7CKC4_9LIST</name>
<dbReference type="EMBL" id="AODH01000042">
    <property type="protein sequence ID" value="EUJ37240.1"/>
    <property type="molecule type" value="Genomic_DNA"/>
</dbReference>
<reference evidence="2 3" key="1">
    <citation type="submission" date="2012-12" db="EMBL/GenBank/DDBJ databases">
        <title>Novel taxa of Listeriaceae from agricultural environments in the United States.</title>
        <authorList>
            <person name="den Bakker H.C."/>
            <person name="Allred A."/>
            <person name="Warchocki S."/>
            <person name="Wright E.M."/>
            <person name="Burrell A."/>
            <person name="Nightingale K.K."/>
            <person name="Kephart D."/>
            <person name="Wiedmann M."/>
        </authorList>
    </citation>
    <scope>NUCLEOTIDE SEQUENCE [LARGE SCALE GENOMIC DNA]</scope>
    <source>
        <strain evidence="2 3">FSL F6-1037</strain>
    </source>
</reference>
<keyword evidence="1" id="KW-0472">Membrane</keyword>
<feature type="transmembrane region" description="Helical" evidence="1">
    <location>
        <begin position="45"/>
        <end position="70"/>
    </location>
</feature>
<comment type="caution">
    <text evidence="2">The sequence shown here is derived from an EMBL/GenBank/DDBJ whole genome shotgun (WGS) entry which is preliminary data.</text>
</comment>
<keyword evidence="3" id="KW-1185">Reference proteome</keyword>
<protein>
    <submittedName>
        <fullName evidence="2">Uncharacterized protein</fullName>
    </submittedName>
</protein>
<accession>W7CKC4</accession>
<keyword evidence="1" id="KW-0812">Transmembrane</keyword>
<evidence type="ECO:0000313" key="2">
    <source>
        <dbReference type="EMBL" id="EUJ37240.1"/>
    </source>
</evidence>
<proteinExistence type="predicted"/>
<gene>
    <name evidence="2" type="ORF">BCAMP_10095</name>
</gene>
<organism evidence="2 3">
    <name type="scientific">Brochothrix campestris FSL F6-1037</name>
    <dbReference type="NCBI Taxonomy" id="1265861"/>
    <lineage>
        <taxon>Bacteria</taxon>
        <taxon>Bacillati</taxon>
        <taxon>Bacillota</taxon>
        <taxon>Bacilli</taxon>
        <taxon>Bacillales</taxon>
        <taxon>Listeriaceae</taxon>
        <taxon>Brochothrix</taxon>
    </lineage>
</organism>
<dbReference type="AlphaFoldDB" id="W7CKC4"/>
<keyword evidence="1" id="KW-1133">Transmembrane helix</keyword>
<dbReference type="Proteomes" id="UP000019243">
    <property type="component" value="Unassembled WGS sequence"/>
</dbReference>
<sequence>MVIGSKLILAVFLYALNKLIRAKLKVLCTRVPLAASLSQQQLVIMKVYLSLFVPLIIKAALLETYIFALLN</sequence>
<evidence type="ECO:0000256" key="1">
    <source>
        <dbReference type="SAM" id="Phobius"/>
    </source>
</evidence>